<dbReference type="Proteomes" id="UP000636793">
    <property type="component" value="Unassembled WGS sequence"/>
</dbReference>
<evidence type="ECO:0000313" key="1">
    <source>
        <dbReference type="EMBL" id="GGB21398.1"/>
    </source>
</evidence>
<organism evidence="1 2">
    <name type="scientific">Flexivirga endophytica</name>
    <dbReference type="NCBI Taxonomy" id="1849103"/>
    <lineage>
        <taxon>Bacteria</taxon>
        <taxon>Bacillati</taxon>
        <taxon>Actinomycetota</taxon>
        <taxon>Actinomycetes</taxon>
        <taxon>Micrococcales</taxon>
        <taxon>Dermacoccaceae</taxon>
        <taxon>Flexivirga</taxon>
    </lineage>
</organism>
<dbReference type="EMBL" id="BMHI01000001">
    <property type="protein sequence ID" value="GGB21398.1"/>
    <property type="molecule type" value="Genomic_DNA"/>
</dbReference>
<dbReference type="RefSeq" id="WP_188835718.1">
    <property type="nucleotide sequence ID" value="NZ_BMHI01000001.1"/>
</dbReference>
<proteinExistence type="predicted"/>
<comment type="caution">
    <text evidence="1">The sequence shown here is derived from an EMBL/GenBank/DDBJ whole genome shotgun (WGS) entry which is preliminary data.</text>
</comment>
<dbReference type="AlphaFoldDB" id="A0A916SZG6"/>
<reference evidence="1" key="1">
    <citation type="journal article" date="2014" name="Int. J. Syst. Evol. Microbiol.">
        <title>Complete genome sequence of Corynebacterium casei LMG S-19264T (=DSM 44701T), isolated from a smear-ripened cheese.</title>
        <authorList>
            <consortium name="US DOE Joint Genome Institute (JGI-PGF)"/>
            <person name="Walter F."/>
            <person name="Albersmeier A."/>
            <person name="Kalinowski J."/>
            <person name="Ruckert C."/>
        </authorList>
    </citation>
    <scope>NUCLEOTIDE SEQUENCE</scope>
    <source>
        <strain evidence="1">CGMCC 1.15085</strain>
    </source>
</reference>
<evidence type="ECO:0000313" key="2">
    <source>
        <dbReference type="Proteomes" id="UP000636793"/>
    </source>
</evidence>
<keyword evidence="2" id="KW-1185">Reference proteome</keyword>
<protein>
    <submittedName>
        <fullName evidence="1">Uncharacterized protein</fullName>
    </submittedName>
</protein>
<name>A0A916SZG6_9MICO</name>
<gene>
    <name evidence="1" type="ORF">GCM10011492_09160</name>
</gene>
<sequence length="52" mass="6200">MITAQVTDDLFTWRKEPSIEIRADARWHEKLGDSDWPVEVRCDPWVYHDGDI</sequence>
<reference evidence="1" key="2">
    <citation type="submission" date="2020-09" db="EMBL/GenBank/DDBJ databases">
        <authorList>
            <person name="Sun Q."/>
            <person name="Zhou Y."/>
        </authorList>
    </citation>
    <scope>NUCLEOTIDE SEQUENCE</scope>
    <source>
        <strain evidence="1">CGMCC 1.15085</strain>
    </source>
</reference>
<accession>A0A916SZG6</accession>